<dbReference type="FunFam" id="3.80.10.10:FF:000292">
    <property type="entry name" value="Dynein regulatory complex subunit 3"/>
    <property type="match status" value="1"/>
</dbReference>
<evidence type="ECO:0000256" key="3">
    <source>
        <dbReference type="ARBA" id="ARBA00022614"/>
    </source>
</evidence>
<keyword evidence="7" id="KW-0969">Cilium</keyword>
<dbReference type="Proteomes" id="UP000700334">
    <property type="component" value="Unassembled WGS sequence"/>
</dbReference>
<dbReference type="SUPFAM" id="SSF52058">
    <property type="entry name" value="L domain-like"/>
    <property type="match status" value="1"/>
</dbReference>
<evidence type="ECO:0000256" key="5">
    <source>
        <dbReference type="ARBA" id="ARBA00022846"/>
    </source>
</evidence>
<keyword evidence="17" id="KW-1185">Reference proteome</keyword>
<protein>
    <recommendedName>
        <fullName evidence="11">Dynein regulatory complex subunit 3</fullName>
    </recommendedName>
    <alternativeName>
        <fullName evidence="14">Leucine-rich repeat-containing protein 48</fullName>
    </alternativeName>
</protein>
<evidence type="ECO:0000256" key="10">
    <source>
        <dbReference type="ARBA" id="ARBA00038378"/>
    </source>
</evidence>
<comment type="subunit">
    <text evidence="13">Component of the nexin-dynein regulatory complex (N-DRC). Interacts with DRC1. Interacts with TCTE1/DRC5. Interacts with DRC7.</text>
</comment>
<proteinExistence type="inferred from homology"/>
<reference evidence="16" key="1">
    <citation type="journal article" date="2021" name="Evol. Appl.">
        <title>The genome of the Pyrenean desman and the effects of bottlenecks and inbreeding on the genomic landscape of an endangered species.</title>
        <authorList>
            <person name="Escoda L."/>
            <person name="Castresana J."/>
        </authorList>
    </citation>
    <scope>NUCLEOTIDE SEQUENCE</scope>
    <source>
        <strain evidence="16">IBE-C5619</strain>
    </source>
</reference>
<dbReference type="InterPro" id="IPR050576">
    <property type="entry name" value="Cilia_flagella_integrity"/>
</dbReference>
<evidence type="ECO:0000256" key="4">
    <source>
        <dbReference type="ARBA" id="ARBA00022737"/>
    </source>
</evidence>
<dbReference type="OrthoDB" id="27917at2759"/>
<dbReference type="InterPro" id="IPR001611">
    <property type="entry name" value="Leu-rich_rpt"/>
</dbReference>
<name>A0A8J6DXJ5_GALPY</name>
<dbReference type="GO" id="GO:0005929">
    <property type="term" value="C:cilium"/>
    <property type="evidence" value="ECO:0007669"/>
    <property type="project" value="UniProtKB-ARBA"/>
</dbReference>
<evidence type="ECO:0000256" key="11">
    <source>
        <dbReference type="ARBA" id="ARBA00040950"/>
    </source>
</evidence>
<evidence type="ECO:0000256" key="14">
    <source>
        <dbReference type="ARBA" id="ARBA00075017"/>
    </source>
</evidence>
<evidence type="ECO:0000313" key="16">
    <source>
        <dbReference type="EMBL" id="KAG8521888.1"/>
    </source>
</evidence>
<evidence type="ECO:0000256" key="15">
    <source>
        <dbReference type="SAM" id="Coils"/>
    </source>
</evidence>
<evidence type="ECO:0000256" key="8">
    <source>
        <dbReference type="ARBA" id="ARBA00023212"/>
    </source>
</evidence>
<dbReference type="Gene3D" id="3.80.10.10">
    <property type="entry name" value="Ribonuclease Inhibitor"/>
    <property type="match status" value="1"/>
</dbReference>
<sequence>MNQPCHSLELRVMDEDMLKQAVVEQGPQEEAGQLAKQEGILFKDVLSLRLDFQNILHIDNLWQFENLRKLQLDNNFIERIEGLEKLIHLVWLDLSFNNIEVIEGLDTLVNLEDLSLFNNRITKIDSLDALVKLQMLSLGNNDIGNMMNIIYLRRFKNLRTLRLSGNPIAEEEEYKLFICAYLPDLVYLDFRRIDEHTASVSLRFPGSKELAEIKHQYSIDELKHRENLIQARQEDEWARQDLLAEHKAAFVEYMNGSFLFDSMYTEDVEGNKLAYLPGVSELLEAYPSTPIATSSGRAWAHAPSLSGANLLLWASPLPGPFSTPRKHFQDPFLAQSSSRFSSCGPWLLPHIGPISEFSGGVAPTTPLHSQPRSLCGLPPPLSCSFPADKFIIICMDIFEYGLTQHVKRKMEISTFNECMYEAIQENQEQGKQMIAKFEEKHLLSLSAIRNESDLTSIETKITESYETINELFDVLMTLEMQLVEQLEETINMFERNIIDLVGTFIENCRDLENHHHERLLEISINTLEKILKGDLDQDLPDDLRALFVDKDTIVNAVGASHDIHLLKIDNREDELVTRVNSWCSQLVDKIHKDEIMRNRKRVKEINQYIDHAQNELDNLECGDIID</sequence>
<dbReference type="PANTHER" id="PTHR45973">
    <property type="entry name" value="PROTEIN PHOSPHATASE 1 REGULATORY SUBUNIT SDS22-RELATED"/>
    <property type="match status" value="1"/>
</dbReference>
<comment type="caution">
    <text evidence="16">The sequence shown here is derived from an EMBL/GenBank/DDBJ whole genome shotgun (WGS) entry which is preliminary data.</text>
</comment>
<keyword evidence="2" id="KW-0963">Cytoplasm</keyword>
<evidence type="ECO:0000256" key="9">
    <source>
        <dbReference type="ARBA" id="ARBA00023273"/>
    </source>
</evidence>
<gene>
    <name evidence="16" type="ORF">J0S82_000169</name>
</gene>
<dbReference type="AlphaFoldDB" id="A0A8J6DXJ5"/>
<keyword evidence="6 15" id="KW-0175">Coiled coil</keyword>
<keyword evidence="4" id="KW-0677">Repeat</keyword>
<accession>A0A8J6DXJ5</accession>
<comment type="subcellular location">
    <subcellularLocation>
        <location evidence="1">Cytoplasm</location>
        <location evidence="1">Cytoskeleton</location>
        <location evidence="1">Flagellum axoneme</location>
    </subcellularLocation>
</comment>
<dbReference type="PROSITE" id="PS51450">
    <property type="entry name" value="LRR"/>
    <property type="match status" value="4"/>
</dbReference>
<feature type="coiled-coil region" evidence="15">
    <location>
        <begin position="476"/>
        <end position="503"/>
    </location>
</feature>
<keyword evidence="5" id="KW-0282">Flagellum</keyword>
<dbReference type="SMART" id="SM00365">
    <property type="entry name" value="LRR_SD22"/>
    <property type="match status" value="4"/>
</dbReference>
<organism evidence="16 17">
    <name type="scientific">Galemys pyrenaicus</name>
    <name type="common">Iberian desman</name>
    <name type="synonym">Pyrenean desman</name>
    <dbReference type="NCBI Taxonomy" id="202257"/>
    <lineage>
        <taxon>Eukaryota</taxon>
        <taxon>Metazoa</taxon>
        <taxon>Chordata</taxon>
        <taxon>Craniata</taxon>
        <taxon>Vertebrata</taxon>
        <taxon>Euteleostomi</taxon>
        <taxon>Mammalia</taxon>
        <taxon>Eutheria</taxon>
        <taxon>Laurasiatheria</taxon>
        <taxon>Eulipotyphla</taxon>
        <taxon>Talpidae</taxon>
        <taxon>Galemys</taxon>
    </lineage>
</organism>
<keyword evidence="9" id="KW-0966">Cell projection</keyword>
<keyword evidence="8" id="KW-0206">Cytoskeleton</keyword>
<evidence type="ECO:0000256" key="13">
    <source>
        <dbReference type="ARBA" id="ARBA00063302"/>
    </source>
</evidence>
<evidence type="ECO:0000256" key="6">
    <source>
        <dbReference type="ARBA" id="ARBA00023054"/>
    </source>
</evidence>
<evidence type="ECO:0000256" key="7">
    <source>
        <dbReference type="ARBA" id="ARBA00023069"/>
    </source>
</evidence>
<evidence type="ECO:0000256" key="12">
    <source>
        <dbReference type="ARBA" id="ARBA00059806"/>
    </source>
</evidence>
<dbReference type="EMBL" id="JAGFMF010011456">
    <property type="protein sequence ID" value="KAG8521888.1"/>
    <property type="molecule type" value="Genomic_DNA"/>
</dbReference>
<dbReference type="InterPro" id="IPR032675">
    <property type="entry name" value="LRR_dom_sf"/>
</dbReference>
<evidence type="ECO:0000313" key="17">
    <source>
        <dbReference type="Proteomes" id="UP000700334"/>
    </source>
</evidence>
<comment type="function">
    <text evidence="12">Component of the nexin-dynein regulatory complex (N-DRC) a key regulator of ciliary/flagellar motility which maintains the alignment and integrity of the distal axoneme and regulates microtubule sliding in motile axonemes.</text>
</comment>
<keyword evidence="3" id="KW-0433">Leucine-rich repeat</keyword>
<evidence type="ECO:0000256" key="1">
    <source>
        <dbReference type="ARBA" id="ARBA00004611"/>
    </source>
</evidence>
<dbReference type="PANTHER" id="PTHR45973:SF12">
    <property type="entry name" value="DYNEIN REGULATORY COMPLEX SUBUNIT 3"/>
    <property type="match status" value="1"/>
</dbReference>
<comment type="similarity">
    <text evidence="10">Belongs to the DRC3 family.</text>
</comment>
<evidence type="ECO:0000256" key="2">
    <source>
        <dbReference type="ARBA" id="ARBA00022490"/>
    </source>
</evidence>
<dbReference type="Pfam" id="PF14580">
    <property type="entry name" value="LRR_9"/>
    <property type="match status" value="1"/>
</dbReference>